<evidence type="ECO:0000313" key="1">
    <source>
        <dbReference type="EMBL" id="SHJ52076.1"/>
    </source>
</evidence>
<keyword evidence="2" id="KW-1185">Reference proteome</keyword>
<dbReference type="Proteomes" id="UP000184342">
    <property type="component" value="Unassembled WGS sequence"/>
</dbReference>
<proteinExistence type="predicted"/>
<dbReference type="InterPro" id="IPR036388">
    <property type="entry name" value="WH-like_DNA-bd_sf"/>
</dbReference>
<evidence type="ECO:0000313" key="2">
    <source>
        <dbReference type="Proteomes" id="UP000184342"/>
    </source>
</evidence>
<protein>
    <submittedName>
        <fullName evidence="1">Iron dependent repressor, N-terminal DNA binding domain</fullName>
    </submittedName>
</protein>
<dbReference type="AlphaFoldDB" id="A0A1M6JZD6"/>
<sequence length="79" mass="8586">MFAMKQTRNIYVVEAIYILSLVRDYVNVSDISGELKVTRPSITKLINESKMMGVASLITAITGNNIFADGVAHAPLLGT</sequence>
<dbReference type="EMBL" id="FQYT01000024">
    <property type="protein sequence ID" value="SHJ52076.1"/>
    <property type="molecule type" value="Genomic_DNA"/>
</dbReference>
<dbReference type="STRING" id="1122934.SAMN02745691_02098"/>
<organism evidence="1 2">
    <name type="scientific">Parasporobacterium paucivorans DSM 15970</name>
    <dbReference type="NCBI Taxonomy" id="1122934"/>
    <lineage>
        <taxon>Bacteria</taxon>
        <taxon>Bacillati</taxon>
        <taxon>Bacillota</taxon>
        <taxon>Clostridia</taxon>
        <taxon>Lachnospirales</taxon>
        <taxon>Lachnospiraceae</taxon>
        <taxon>Parasporobacterium</taxon>
    </lineage>
</organism>
<name>A0A1M6JZD6_9FIRM</name>
<dbReference type="OrthoDB" id="3237136at2"/>
<dbReference type="Gene3D" id="1.10.10.10">
    <property type="entry name" value="Winged helix-like DNA-binding domain superfamily/Winged helix DNA-binding domain"/>
    <property type="match status" value="1"/>
</dbReference>
<accession>A0A1M6JZD6</accession>
<gene>
    <name evidence="1" type="ORF">SAMN02745691_02098</name>
</gene>
<reference evidence="1 2" key="1">
    <citation type="submission" date="2016-11" db="EMBL/GenBank/DDBJ databases">
        <authorList>
            <person name="Jaros S."/>
            <person name="Januszkiewicz K."/>
            <person name="Wedrychowicz H."/>
        </authorList>
    </citation>
    <scope>NUCLEOTIDE SEQUENCE [LARGE SCALE GENOMIC DNA]</scope>
    <source>
        <strain evidence="1 2">DSM 15970</strain>
    </source>
</reference>